<feature type="binding site" evidence="7">
    <location>
        <position position="164"/>
    </location>
    <ligand>
        <name>Zn(2+)</name>
        <dbReference type="ChEBI" id="CHEBI:29105"/>
        <note>catalytic</note>
    </ligand>
</feature>
<dbReference type="InterPro" id="IPR024079">
    <property type="entry name" value="MetalloPept_cat_dom_sf"/>
</dbReference>
<proteinExistence type="predicted"/>
<keyword evidence="9" id="KW-0812">Transmembrane</keyword>
<dbReference type="PROSITE" id="PS51864">
    <property type="entry name" value="ASTACIN"/>
    <property type="match status" value="1"/>
</dbReference>
<reference evidence="11" key="1">
    <citation type="submission" date="2015-08" db="UniProtKB">
        <authorList>
            <consortium name="WormBaseParasite"/>
        </authorList>
    </citation>
    <scope>IDENTIFICATION</scope>
</reference>
<evidence type="ECO:0000256" key="3">
    <source>
        <dbReference type="ARBA" id="ARBA00022801"/>
    </source>
</evidence>
<feature type="disulfide bond" evidence="7">
    <location>
        <begin position="107"/>
        <end position="262"/>
    </location>
</feature>
<evidence type="ECO:0000256" key="7">
    <source>
        <dbReference type="PROSITE-ProRule" id="PRU01211"/>
    </source>
</evidence>
<keyword evidence="2 7" id="KW-0479">Metal-binding</keyword>
<dbReference type="PRINTS" id="PR00480">
    <property type="entry name" value="ASTACIN"/>
</dbReference>
<dbReference type="InterPro" id="IPR001506">
    <property type="entry name" value="Peptidase_M12A"/>
</dbReference>
<evidence type="ECO:0000256" key="9">
    <source>
        <dbReference type="SAM" id="Phobius"/>
    </source>
</evidence>
<evidence type="ECO:0000256" key="2">
    <source>
        <dbReference type="ARBA" id="ARBA00022723"/>
    </source>
</evidence>
<dbReference type="PANTHER" id="PTHR10127">
    <property type="entry name" value="DISCOIDIN, CUB, EGF, LAMININ , AND ZINC METALLOPROTEASE DOMAIN CONTAINING"/>
    <property type="match status" value="1"/>
</dbReference>
<name>A0A0K0EJK9_STRER</name>
<feature type="domain" description="Peptidase M12A" evidence="10">
    <location>
        <begin position="68"/>
        <end position="263"/>
    </location>
</feature>
<dbReference type="PROSITE" id="PS01186">
    <property type="entry name" value="EGF_2"/>
    <property type="match status" value="1"/>
</dbReference>
<evidence type="ECO:0000256" key="5">
    <source>
        <dbReference type="ARBA" id="ARBA00023049"/>
    </source>
</evidence>
<comment type="caution">
    <text evidence="7">Lacks conserved residue(s) required for the propagation of feature annotation.</text>
</comment>
<protein>
    <recommendedName>
        <fullName evidence="8">Metalloendopeptidase</fullName>
        <ecNumber evidence="8">3.4.24.-</ecNumber>
    </recommendedName>
</protein>
<evidence type="ECO:0000256" key="4">
    <source>
        <dbReference type="ARBA" id="ARBA00022833"/>
    </source>
</evidence>
<keyword evidence="3 7" id="KW-0378">Hydrolase</keyword>
<keyword evidence="9" id="KW-0472">Membrane</keyword>
<evidence type="ECO:0000313" key="11">
    <source>
        <dbReference type="WBParaSite" id="SSTP_0000965300.1"/>
    </source>
</evidence>
<keyword evidence="4 7" id="KW-0862">Zinc</keyword>
<dbReference type="EC" id="3.4.24.-" evidence="8"/>
<evidence type="ECO:0000259" key="10">
    <source>
        <dbReference type="PROSITE" id="PS51864"/>
    </source>
</evidence>
<keyword evidence="5 7" id="KW-0482">Metalloprotease</keyword>
<organism evidence="11">
    <name type="scientific">Strongyloides stercoralis</name>
    <name type="common">Threadworm</name>
    <dbReference type="NCBI Taxonomy" id="6248"/>
    <lineage>
        <taxon>Eukaryota</taxon>
        <taxon>Metazoa</taxon>
        <taxon>Ecdysozoa</taxon>
        <taxon>Nematoda</taxon>
        <taxon>Chromadorea</taxon>
        <taxon>Rhabditida</taxon>
        <taxon>Tylenchina</taxon>
        <taxon>Panagrolaimomorpha</taxon>
        <taxon>Strongyloidoidea</taxon>
        <taxon>Strongyloididae</taxon>
        <taxon>Strongyloides</taxon>
    </lineage>
</organism>
<feature type="active site" evidence="7">
    <location>
        <position position="161"/>
    </location>
</feature>
<accession>A0A0K0EJK9</accession>
<comment type="cofactor">
    <cofactor evidence="7 8">
        <name>Zn(2+)</name>
        <dbReference type="ChEBI" id="CHEBI:29105"/>
    </cofactor>
    <text evidence="7 8">Binds 1 zinc ion per subunit.</text>
</comment>
<dbReference type="SMART" id="SM00235">
    <property type="entry name" value="ZnMc"/>
    <property type="match status" value="1"/>
</dbReference>
<dbReference type="InterPro" id="IPR000742">
    <property type="entry name" value="EGF"/>
</dbReference>
<dbReference type="PANTHER" id="PTHR10127:SF780">
    <property type="entry name" value="METALLOENDOPEPTIDASE"/>
    <property type="match status" value="1"/>
</dbReference>
<dbReference type="GO" id="GO:0004222">
    <property type="term" value="F:metalloendopeptidase activity"/>
    <property type="evidence" value="ECO:0007669"/>
    <property type="project" value="UniProtKB-UniRule"/>
</dbReference>
<evidence type="ECO:0000256" key="8">
    <source>
        <dbReference type="RuleBase" id="RU361183"/>
    </source>
</evidence>
<feature type="binding site" evidence="7">
    <location>
        <position position="160"/>
    </location>
    <ligand>
        <name>Zn(2+)</name>
        <dbReference type="ChEBI" id="CHEBI:29105"/>
        <note>catalytic</note>
    </ligand>
</feature>
<dbReference type="WBParaSite" id="SSTP_0000965300.1">
    <property type="protein sequence ID" value="SSTP_0000965300.1"/>
    <property type="gene ID" value="SSTP_0000965300"/>
</dbReference>
<dbReference type="AlphaFoldDB" id="A0A0K0EJK9"/>
<sequence>MKNTKSVFMYLVLIVFCIFFFIINSKSYSNNEAFKNETKFKRSINLIDNNINDISELNKSIINIRSKRKIVIDKRLRWGLTIFYYTEEPINPFMIAGALKTIEQETCLRFIPLKKLIPNVSGLHYKYVGECLSDVGRTRMKQWQIIKVGRMCDFPGGIIHETFHALGLIHEQCRYNRDLYINVIENNLNDGGKLNCQMFNRNIVTDYYQPYDYGSIMHYGLYVFSINGGKTLVPRLPHYESTIGNFETPTFLDYKTINVHYCTKICIKKILCFNDGYQDPNNCNTCKCVEGYGGNNCNVFAKTTRACGKTEIILGGRKSFLNLKGRKNCIYHLLSARNRLIELLIANLEILPNLEFTCSFKNTLEVKYLRNKATTGARFCIVLRNIHIKSHTSHVIIYYKSVDPRNYAFVYFKESTGEK</sequence>
<keyword evidence="1 7" id="KW-0645">Protease</keyword>
<keyword evidence="6 7" id="KW-1015">Disulfide bond</keyword>
<dbReference type="GO" id="GO:0006508">
    <property type="term" value="P:proteolysis"/>
    <property type="evidence" value="ECO:0007669"/>
    <property type="project" value="UniProtKB-KW"/>
</dbReference>
<evidence type="ECO:0000256" key="6">
    <source>
        <dbReference type="ARBA" id="ARBA00023157"/>
    </source>
</evidence>
<dbReference type="Gene3D" id="3.40.390.10">
    <property type="entry name" value="Collagenase (Catalytic Domain)"/>
    <property type="match status" value="1"/>
</dbReference>
<feature type="transmembrane region" description="Helical" evidence="9">
    <location>
        <begin position="7"/>
        <end position="23"/>
    </location>
</feature>
<dbReference type="Pfam" id="PF01400">
    <property type="entry name" value="Astacin"/>
    <property type="match status" value="1"/>
</dbReference>
<evidence type="ECO:0000256" key="1">
    <source>
        <dbReference type="ARBA" id="ARBA00022670"/>
    </source>
</evidence>
<dbReference type="SUPFAM" id="SSF55486">
    <property type="entry name" value="Metalloproteases ('zincins'), catalytic domain"/>
    <property type="match status" value="1"/>
</dbReference>
<dbReference type="InterPro" id="IPR006026">
    <property type="entry name" value="Peptidase_Metallo"/>
</dbReference>
<dbReference type="GO" id="GO:0008270">
    <property type="term" value="F:zinc ion binding"/>
    <property type="evidence" value="ECO:0007669"/>
    <property type="project" value="UniProtKB-UniRule"/>
</dbReference>
<keyword evidence="9" id="KW-1133">Transmembrane helix</keyword>
<dbReference type="PROSITE" id="PS00022">
    <property type="entry name" value="EGF_1"/>
    <property type="match status" value="1"/>
</dbReference>
<feature type="binding site" evidence="7">
    <location>
        <position position="170"/>
    </location>
    <ligand>
        <name>Zn(2+)</name>
        <dbReference type="ChEBI" id="CHEBI:29105"/>
        <note>catalytic</note>
    </ligand>
</feature>